<keyword evidence="3" id="KW-1185">Reference proteome</keyword>
<dbReference type="Proteomes" id="UP001302602">
    <property type="component" value="Unassembled WGS sequence"/>
</dbReference>
<proteinExistence type="predicted"/>
<reference evidence="2" key="2">
    <citation type="submission" date="2023-05" db="EMBL/GenBank/DDBJ databases">
        <authorList>
            <consortium name="Lawrence Berkeley National Laboratory"/>
            <person name="Steindorff A."/>
            <person name="Hensen N."/>
            <person name="Bonometti L."/>
            <person name="Westerberg I."/>
            <person name="Brannstrom I.O."/>
            <person name="Guillou S."/>
            <person name="Cros-Aarteil S."/>
            <person name="Calhoun S."/>
            <person name="Haridas S."/>
            <person name="Kuo A."/>
            <person name="Mondo S."/>
            <person name="Pangilinan J."/>
            <person name="Riley R."/>
            <person name="Labutti K."/>
            <person name="Andreopoulos B."/>
            <person name="Lipzen A."/>
            <person name="Chen C."/>
            <person name="Yanf M."/>
            <person name="Daum C."/>
            <person name="Ng V."/>
            <person name="Clum A."/>
            <person name="Ohm R."/>
            <person name="Martin F."/>
            <person name="Silar P."/>
            <person name="Natvig D."/>
            <person name="Lalanne C."/>
            <person name="Gautier V."/>
            <person name="Ament-Velasquez S.L."/>
            <person name="Kruys A."/>
            <person name="Hutchinson M.I."/>
            <person name="Powell A.J."/>
            <person name="Barry K."/>
            <person name="Miller A.N."/>
            <person name="Grigoriev I.V."/>
            <person name="Debuchy R."/>
            <person name="Gladieux P."/>
            <person name="Thoren M.H."/>
            <person name="Johannesson H."/>
        </authorList>
    </citation>
    <scope>NUCLEOTIDE SEQUENCE</scope>
    <source>
        <strain evidence="2">CBS 731.68</strain>
    </source>
</reference>
<comment type="caution">
    <text evidence="2">The sequence shown here is derived from an EMBL/GenBank/DDBJ whole genome shotgun (WGS) entry which is preliminary data.</text>
</comment>
<name>A0AAN6Z5H9_9PEZI</name>
<reference evidence="2" key="1">
    <citation type="journal article" date="2023" name="Mol. Phylogenet. Evol.">
        <title>Genome-scale phylogeny and comparative genomics of the fungal order Sordariales.</title>
        <authorList>
            <person name="Hensen N."/>
            <person name="Bonometti L."/>
            <person name="Westerberg I."/>
            <person name="Brannstrom I.O."/>
            <person name="Guillou S."/>
            <person name="Cros-Aarteil S."/>
            <person name="Calhoun S."/>
            <person name="Haridas S."/>
            <person name="Kuo A."/>
            <person name="Mondo S."/>
            <person name="Pangilinan J."/>
            <person name="Riley R."/>
            <person name="LaButti K."/>
            <person name="Andreopoulos B."/>
            <person name="Lipzen A."/>
            <person name="Chen C."/>
            <person name="Yan M."/>
            <person name="Daum C."/>
            <person name="Ng V."/>
            <person name="Clum A."/>
            <person name="Steindorff A."/>
            <person name="Ohm R.A."/>
            <person name="Martin F."/>
            <person name="Silar P."/>
            <person name="Natvig D.O."/>
            <person name="Lalanne C."/>
            <person name="Gautier V."/>
            <person name="Ament-Velasquez S.L."/>
            <person name="Kruys A."/>
            <person name="Hutchinson M.I."/>
            <person name="Powell A.J."/>
            <person name="Barry K."/>
            <person name="Miller A.N."/>
            <person name="Grigoriev I.V."/>
            <person name="Debuchy R."/>
            <person name="Gladieux P."/>
            <person name="Hiltunen Thoren M."/>
            <person name="Johannesson H."/>
        </authorList>
    </citation>
    <scope>NUCLEOTIDE SEQUENCE</scope>
    <source>
        <strain evidence="2">CBS 731.68</strain>
    </source>
</reference>
<dbReference type="GeneID" id="87823400"/>
<accession>A0AAN6Z5H9</accession>
<feature type="region of interest" description="Disordered" evidence="1">
    <location>
        <begin position="91"/>
        <end position="114"/>
    </location>
</feature>
<dbReference type="AlphaFoldDB" id="A0AAN6Z5H9"/>
<evidence type="ECO:0000313" key="2">
    <source>
        <dbReference type="EMBL" id="KAK4125991.1"/>
    </source>
</evidence>
<gene>
    <name evidence="2" type="ORF">N657DRAFT_287712</name>
</gene>
<dbReference type="RefSeq" id="XP_062649762.1">
    <property type="nucleotide sequence ID" value="XM_062786632.1"/>
</dbReference>
<dbReference type="EMBL" id="MU853225">
    <property type="protein sequence ID" value="KAK4125991.1"/>
    <property type="molecule type" value="Genomic_DNA"/>
</dbReference>
<evidence type="ECO:0000313" key="3">
    <source>
        <dbReference type="Proteomes" id="UP001302602"/>
    </source>
</evidence>
<evidence type="ECO:0000256" key="1">
    <source>
        <dbReference type="SAM" id="MobiDB-lite"/>
    </source>
</evidence>
<protein>
    <submittedName>
        <fullName evidence="2">Uncharacterized protein</fullName>
    </submittedName>
</protein>
<sequence length="192" mass="21783">MMSPPNSMNGESDRLISFPDLDPRRAYLNHPQLKLVPTCISTRWVSYRKLLSWPAFFECRRQTSMSSSPESVRRWSTLQAAAFLSTTRRWNTSKRSRESIRKTPRQASTGPFPRHLQGQQLRGTKLRLRACPDQTAGALQPSHRANTILRICGTEGAPPGRMSTASAERLKEPLNMTWEFSPGNCAHTLILF</sequence>
<organism evidence="2 3">
    <name type="scientific">Parathielavia appendiculata</name>
    <dbReference type="NCBI Taxonomy" id="2587402"/>
    <lineage>
        <taxon>Eukaryota</taxon>
        <taxon>Fungi</taxon>
        <taxon>Dikarya</taxon>
        <taxon>Ascomycota</taxon>
        <taxon>Pezizomycotina</taxon>
        <taxon>Sordariomycetes</taxon>
        <taxon>Sordariomycetidae</taxon>
        <taxon>Sordariales</taxon>
        <taxon>Chaetomiaceae</taxon>
        <taxon>Parathielavia</taxon>
    </lineage>
</organism>